<dbReference type="InterPro" id="IPR010982">
    <property type="entry name" value="Lambda_DNA-bd_dom_sf"/>
</dbReference>
<protein>
    <submittedName>
        <fullName evidence="2">Helix-turn-helix</fullName>
    </submittedName>
</protein>
<sequence>MVTIVVKRKEQLENKEIGNIIRQHRKVLGYSREVFISEPIEDGLLPEDWISEKSLSNIELGYNLPSIFTLKKISIALQIDFPDLITEIDQYL</sequence>
<dbReference type="PROSITE" id="PS50943">
    <property type="entry name" value="HTH_CROC1"/>
    <property type="match status" value="1"/>
</dbReference>
<dbReference type="AlphaFoldDB" id="A0A1I1EGF1"/>
<name>A0A1I1EGF1_9LACO</name>
<dbReference type="EMBL" id="FOLI01000001">
    <property type="protein sequence ID" value="SFB84428.1"/>
    <property type="molecule type" value="Genomic_DNA"/>
</dbReference>
<accession>A0A1I1EGF1</accession>
<evidence type="ECO:0000259" key="1">
    <source>
        <dbReference type="PROSITE" id="PS50943"/>
    </source>
</evidence>
<gene>
    <name evidence="2" type="ORF">SAMN05660453_0403</name>
</gene>
<keyword evidence="3" id="KW-1185">Reference proteome</keyword>
<dbReference type="InterPro" id="IPR001387">
    <property type="entry name" value="Cro/C1-type_HTH"/>
</dbReference>
<dbReference type="CDD" id="cd00093">
    <property type="entry name" value="HTH_XRE"/>
    <property type="match status" value="1"/>
</dbReference>
<proteinExistence type="predicted"/>
<dbReference type="Gene3D" id="1.10.260.40">
    <property type="entry name" value="lambda repressor-like DNA-binding domains"/>
    <property type="match status" value="1"/>
</dbReference>
<dbReference type="RefSeq" id="WP_091501508.1">
    <property type="nucleotide sequence ID" value="NZ_FOLI01000001.1"/>
</dbReference>
<evidence type="ECO:0000313" key="3">
    <source>
        <dbReference type="Proteomes" id="UP000199376"/>
    </source>
</evidence>
<dbReference type="SUPFAM" id="SSF47413">
    <property type="entry name" value="lambda repressor-like DNA-binding domains"/>
    <property type="match status" value="1"/>
</dbReference>
<dbReference type="OrthoDB" id="2990606at2"/>
<evidence type="ECO:0000313" key="2">
    <source>
        <dbReference type="EMBL" id="SFB84428.1"/>
    </source>
</evidence>
<feature type="domain" description="HTH cro/C1-type" evidence="1">
    <location>
        <begin position="50"/>
        <end position="84"/>
    </location>
</feature>
<organism evidence="2 3">
    <name type="scientific">Fructobacillus durionis</name>
    <dbReference type="NCBI Taxonomy" id="283737"/>
    <lineage>
        <taxon>Bacteria</taxon>
        <taxon>Bacillati</taxon>
        <taxon>Bacillota</taxon>
        <taxon>Bacilli</taxon>
        <taxon>Lactobacillales</taxon>
        <taxon>Lactobacillaceae</taxon>
        <taxon>Fructobacillus</taxon>
    </lineage>
</organism>
<dbReference type="Pfam" id="PF01381">
    <property type="entry name" value="HTH_3"/>
    <property type="match status" value="1"/>
</dbReference>
<dbReference type="GO" id="GO:0003677">
    <property type="term" value="F:DNA binding"/>
    <property type="evidence" value="ECO:0007669"/>
    <property type="project" value="InterPro"/>
</dbReference>
<reference evidence="2 3" key="1">
    <citation type="submission" date="2016-10" db="EMBL/GenBank/DDBJ databases">
        <authorList>
            <person name="de Groot N.N."/>
        </authorList>
    </citation>
    <scope>NUCLEOTIDE SEQUENCE [LARGE SCALE GENOMIC DNA]</scope>
    <source>
        <strain evidence="2 3">DSM 19113</strain>
    </source>
</reference>
<dbReference type="Proteomes" id="UP000199376">
    <property type="component" value="Unassembled WGS sequence"/>
</dbReference>